<accession>A0A161INN0</accession>
<dbReference type="InterPro" id="IPR036412">
    <property type="entry name" value="HAD-like_sf"/>
</dbReference>
<reference evidence="1 2" key="1">
    <citation type="submission" date="2016-04" db="EMBL/GenBank/DDBJ databases">
        <title>Complete genome sequence of Fictibacillus phosphorivorans G25-29, a strain toxic to nematodes.</title>
        <authorList>
            <person name="Zheng Z."/>
        </authorList>
    </citation>
    <scope>NUCLEOTIDE SEQUENCE [LARGE SCALE GENOMIC DNA]</scope>
    <source>
        <strain evidence="1 2">G25-29</strain>
    </source>
</reference>
<dbReference type="Gene3D" id="3.40.50.1000">
    <property type="entry name" value="HAD superfamily/HAD-like"/>
    <property type="match status" value="1"/>
</dbReference>
<dbReference type="GO" id="GO:0005829">
    <property type="term" value="C:cytosol"/>
    <property type="evidence" value="ECO:0007669"/>
    <property type="project" value="TreeGrafter"/>
</dbReference>
<proteinExistence type="predicted"/>
<dbReference type="InterPro" id="IPR023214">
    <property type="entry name" value="HAD_sf"/>
</dbReference>
<dbReference type="PROSITE" id="PS01228">
    <property type="entry name" value="COF_1"/>
    <property type="match status" value="1"/>
</dbReference>
<dbReference type="SFLD" id="SFLDG01140">
    <property type="entry name" value="C2.B:_Phosphomannomutase_and_P"/>
    <property type="match status" value="1"/>
</dbReference>
<dbReference type="Pfam" id="PF08282">
    <property type="entry name" value="Hydrolase_3"/>
    <property type="match status" value="1"/>
</dbReference>
<protein>
    <submittedName>
        <fullName evidence="1">Phosphatase</fullName>
    </submittedName>
</protein>
<dbReference type="Proteomes" id="UP000076623">
    <property type="component" value="Chromosome"/>
</dbReference>
<evidence type="ECO:0000313" key="2">
    <source>
        <dbReference type="Proteomes" id="UP000076623"/>
    </source>
</evidence>
<dbReference type="NCBIfam" id="TIGR00099">
    <property type="entry name" value="Cof-subfamily"/>
    <property type="match status" value="1"/>
</dbReference>
<dbReference type="RefSeq" id="WP_066393054.1">
    <property type="nucleotide sequence ID" value="NZ_CP015378.1"/>
</dbReference>
<organism evidence="1 2">
    <name type="scientific">Fictibacillus phosphorivorans</name>
    <dbReference type="NCBI Taxonomy" id="1221500"/>
    <lineage>
        <taxon>Bacteria</taxon>
        <taxon>Bacillati</taxon>
        <taxon>Bacillota</taxon>
        <taxon>Bacilli</taxon>
        <taxon>Bacillales</taxon>
        <taxon>Fictibacillaceae</taxon>
        <taxon>Fictibacillus</taxon>
    </lineage>
</organism>
<evidence type="ECO:0000313" key="1">
    <source>
        <dbReference type="EMBL" id="ANC76625.1"/>
    </source>
</evidence>
<dbReference type="InterPro" id="IPR000150">
    <property type="entry name" value="Cof"/>
</dbReference>
<dbReference type="GO" id="GO:0000287">
    <property type="term" value="F:magnesium ion binding"/>
    <property type="evidence" value="ECO:0007669"/>
    <property type="project" value="TreeGrafter"/>
</dbReference>
<dbReference type="KEGG" id="fpn:ABE65_007360"/>
<dbReference type="PANTHER" id="PTHR10000:SF23">
    <property type="entry name" value="5-AMINO-6-(5-PHOSPHO-D-RIBITYLAMINO)URACIL PHOSPHATASE YITU"/>
    <property type="match status" value="1"/>
</dbReference>
<gene>
    <name evidence="1" type="ORF">ABE65_007360</name>
</gene>
<dbReference type="NCBIfam" id="TIGR01484">
    <property type="entry name" value="HAD-SF-IIB"/>
    <property type="match status" value="1"/>
</dbReference>
<dbReference type="GO" id="GO:0016791">
    <property type="term" value="F:phosphatase activity"/>
    <property type="evidence" value="ECO:0007669"/>
    <property type="project" value="UniProtKB-ARBA"/>
</dbReference>
<dbReference type="PANTHER" id="PTHR10000">
    <property type="entry name" value="PHOSPHOSERINE PHOSPHATASE"/>
    <property type="match status" value="1"/>
</dbReference>
<dbReference type="Gene3D" id="3.30.1240.10">
    <property type="match status" value="1"/>
</dbReference>
<dbReference type="InterPro" id="IPR006379">
    <property type="entry name" value="HAD-SF_hydro_IIB"/>
</dbReference>
<sequence>MTQPYLIALDLDGTLLNDEKKIPRKTKDLLFKLIDLGHHVCISTGRPFRSSNMYYEELELNTPIVNFNGAFVHHPHDSNFGIHHSPLELDVAKRIISACETFKVKNIMVEVLDDVYLKKPDEVIVNTFIMNENPLQIGDLHKTLKDDPTAILVHPEDHHISELRAMLQKEHAEVVDQRVWAAPWNIIEVIRSGISKASGLKKIAEYYQIPQERIVAFGDEDNDFEMIEYAGHGVAMGNAIDELKARANYVTLTNEEEGIAHYLKNILKLV</sequence>
<dbReference type="AlphaFoldDB" id="A0A161INN0"/>
<keyword evidence="2" id="KW-1185">Reference proteome</keyword>
<dbReference type="SFLD" id="SFLDS00003">
    <property type="entry name" value="Haloacid_Dehalogenase"/>
    <property type="match status" value="1"/>
</dbReference>
<dbReference type="CDD" id="cd07516">
    <property type="entry name" value="HAD_Pase"/>
    <property type="match status" value="1"/>
</dbReference>
<name>A0A161INN0_9BACL</name>
<dbReference type="STRING" id="1221500.ABE65_007360"/>
<dbReference type="EMBL" id="CP015378">
    <property type="protein sequence ID" value="ANC76625.1"/>
    <property type="molecule type" value="Genomic_DNA"/>
</dbReference>
<dbReference type="SUPFAM" id="SSF56784">
    <property type="entry name" value="HAD-like"/>
    <property type="match status" value="1"/>
</dbReference>